<dbReference type="FunFam" id="3.40.50.1820:FF:000020">
    <property type="entry name" value="Lysophospholipase L2"/>
    <property type="match status" value="1"/>
</dbReference>
<dbReference type="Pfam" id="PF12146">
    <property type="entry name" value="Hydrolase_4"/>
    <property type="match status" value="1"/>
</dbReference>
<dbReference type="KEGG" id="pam:PANA_0180"/>
<dbReference type="eggNOG" id="COG2267">
    <property type="taxonomic scope" value="Bacteria"/>
</dbReference>
<keyword evidence="6" id="KW-0378">Hydrolase</keyword>
<dbReference type="GO" id="GO:0005886">
    <property type="term" value="C:plasma membrane"/>
    <property type="evidence" value="ECO:0007669"/>
    <property type="project" value="UniProtKB-SubCell"/>
</dbReference>
<feature type="domain" description="Serine aminopeptidase S33" evidence="12">
    <location>
        <begin position="89"/>
        <end position="349"/>
    </location>
</feature>
<dbReference type="GO" id="GO:0006629">
    <property type="term" value="P:lipid metabolic process"/>
    <property type="evidence" value="ECO:0007669"/>
    <property type="project" value="UniProtKB-KW"/>
</dbReference>
<evidence type="ECO:0000256" key="6">
    <source>
        <dbReference type="ARBA" id="ARBA00022801"/>
    </source>
</evidence>
<dbReference type="InterPro" id="IPR022742">
    <property type="entry name" value="Hydrolase_4"/>
</dbReference>
<accession>D4GGP6</accession>
<dbReference type="SUPFAM" id="SSF53474">
    <property type="entry name" value="alpha/beta-Hydrolases"/>
    <property type="match status" value="1"/>
</dbReference>
<evidence type="ECO:0000256" key="8">
    <source>
        <dbReference type="ARBA" id="ARBA00023136"/>
    </source>
</evidence>
<comment type="catalytic activity">
    <reaction evidence="9">
        <text>a 1-acyl-sn-glycero-3-phosphocholine + H2O = sn-glycerol 3-phosphocholine + a fatty acid + H(+)</text>
        <dbReference type="Rhea" id="RHEA:15177"/>
        <dbReference type="ChEBI" id="CHEBI:15377"/>
        <dbReference type="ChEBI" id="CHEBI:15378"/>
        <dbReference type="ChEBI" id="CHEBI:16870"/>
        <dbReference type="ChEBI" id="CHEBI:28868"/>
        <dbReference type="ChEBI" id="CHEBI:58168"/>
        <dbReference type="EC" id="3.1.1.5"/>
    </reaction>
</comment>
<evidence type="ECO:0000256" key="2">
    <source>
        <dbReference type="ARBA" id="ARBA00013274"/>
    </source>
</evidence>
<dbReference type="NCBIfam" id="NF008019">
    <property type="entry name" value="PRK10749.1"/>
    <property type="match status" value="1"/>
</dbReference>
<evidence type="ECO:0000256" key="1">
    <source>
        <dbReference type="ARBA" id="ARBA00004533"/>
    </source>
</evidence>
<protein>
    <recommendedName>
        <fullName evidence="10">Lysophospholipase L2</fullName>
        <ecNumber evidence="2">3.1.1.5</ecNumber>
    </recommendedName>
    <alternativeName>
        <fullName evidence="11">Lecithinase B</fullName>
    </alternativeName>
</protein>
<name>D4GGP6_PANAM</name>
<dbReference type="Gene3D" id="3.40.50.1820">
    <property type="entry name" value="alpha/beta hydrolase"/>
    <property type="match status" value="1"/>
</dbReference>
<proteinExistence type="predicted"/>
<evidence type="ECO:0000259" key="12">
    <source>
        <dbReference type="Pfam" id="PF12146"/>
    </source>
</evidence>
<dbReference type="AlphaFoldDB" id="D4GGP6"/>
<evidence type="ECO:0000256" key="9">
    <source>
        <dbReference type="ARBA" id="ARBA00049531"/>
    </source>
</evidence>
<dbReference type="STRING" id="706191.PANA_0180"/>
<evidence type="ECO:0000256" key="3">
    <source>
        <dbReference type="ARBA" id="ARBA00022475"/>
    </source>
</evidence>
<dbReference type="GO" id="GO:0004622">
    <property type="term" value="F:phosphatidylcholine lysophospholipase activity"/>
    <property type="evidence" value="ECO:0007669"/>
    <property type="project" value="UniProtKB-EC"/>
</dbReference>
<evidence type="ECO:0000256" key="10">
    <source>
        <dbReference type="ARBA" id="ARBA00073546"/>
    </source>
</evidence>
<keyword evidence="4" id="KW-0444">Lipid biosynthesis</keyword>
<dbReference type="InterPro" id="IPR051044">
    <property type="entry name" value="MAG_DAG_Lipase"/>
</dbReference>
<evidence type="ECO:0000256" key="4">
    <source>
        <dbReference type="ARBA" id="ARBA00022516"/>
    </source>
</evidence>
<evidence type="ECO:0000313" key="13">
    <source>
        <dbReference type="EMBL" id="ADD75347.1"/>
    </source>
</evidence>
<dbReference type="Proteomes" id="UP000001702">
    <property type="component" value="Chromosome"/>
</dbReference>
<organism evidence="13 14">
    <name type="scientific">Pantoea ananatis (strain LMG 20103)</name>
    <dbReference type="NCBI Taxonomy" id="706191"/>
    <lineage>
        <taxon>Bacteria</taxon>
        <taxon>Pseudomonadati</taxon>
        <taxon>Pseudomonadota</taxon>
        <taxon>Gammaproteobacteria</taxon>
        <taxon>Enterobacterales</taxon>
        <taxon>Erwiniaceae</taxon>
        <taxon>Pantoea</taxon>
    </lineage>
</organism>
<reference evidence="13 14" key="1">
    <citation type="journal article" date="2010" name="J. Bacteriol.">
        <title>Genome sequence of Pantoea ananatis LMG20103, the causative agent of Eucalyptus blight and dieback.</title>
        <authorList>
            <person name="De Maayer P."/>
            <person name="Chan W.Y."/>
            <person name="Venter S.N."/>
            <person name="Toth I.K."/>
            <person name="Birch P.R."/>
            <person name="Joubert F."/>
            <person name="Coutinho T.A."/>
        </authorList>
    </citation>
    <scope>NUCLEOTIDE SEQUENCE [LARGE SCALE GENOMIC DNA]</scope>
    <source>
        <strain evidence="13 14">LMG 20103</strain>
    </source>
</reference>
<evidence type="ECO:0000256" key="11">
    <source>
        <dbReference type="ARBA" id="ARBA00078036"/>
    </source>
</evidence>
<dbReference type="EMBL" id="CP001875">
    <property type="protein sequence ID" value="ADD75347.1"/>
    <property type="molecule type" value="Genomic_DNA"/>
</dbReference>
<evidence type="ECO:0000256" key="5">
    <source>
        <dbReference type="ARBA" id="ARBA00022519"/>
    </source>
</evidence>
<dbReference type="HOGENOM" id="CLU_026209_10_1_6"/>
<keyword evidence="7" id="KW-0443">Lipid metabolism</keyword>
<keyword evidence="3" id="KW-1003">Cell membrane</keyword>
<evidence type="ECO:0000313" key="14">
    <source>
        <dbReference type="Proteomes" id="UP000001702"/>
    </source>
</evidence>
<keyword evidence="14" id="KW-1185">Reference proteome</keyword>
<dbReference type="EC" id="3.1.1.5" evidence="2"/>
<keyword evidence="5" id="KW-0997">Cell inner membrane</keyword>
<evidence type="ECO:0000256" key="7">
    <source>
        <dbReference type="ARBA" id="ARBA00023098"/>
    </source>
</evidence>
<keyword evidence="8" id="KW-0472">Membrane</keyword>
<sequence length="367" mass="41700">MYSLSRLKCDTIRQNAAQGYGHHAAVQTLFFRQSGGRMKQHRASWLQREKAFAAFATGPLLDFWHSREECEFTGVENLTLRYVRFISPQHKRVIVIVPGRIESYVKYPELAYDLFQCGFDVIVLDHRGQGRSDRLLDDSHLGHVVEFSHYVDDLETLYLKEIVSRHYQQRYALAHSMGGAILALFLARQPGAFHAAALVAPMFGIALPLPSFLAHKILDWAEKRPAVRDGYALGTGRWRAHPFGINRLTHSHERYRRSLRFYADDPAIRVGGPTYHWVREGIHAGRNIFSQVDKITTPLLLLQASEDSVVDNRSQDLFCAAMAAAGHPCEGDKPQVIKGARHEILFEKDSMRAEALNGIVDFFLSHH</sequence>
<dbReference type="InterPro" id="IPR029058">
    <property type="entry name" value="AB_hydrolase_fold"/>
</dbReference>
<comment type="subcellular location">
    <subcellularLocation>
        <location evidence="1">Cell inner membrane</location>
    </subcellularLocation>
</comment>
<gene>
    <name evidence="13" type="primary">pldB</name>
    <name evidence="13" type="ordered locus">PANA_0180</name>
</gene>
<dbReference type="PANTHER" id="PTHR11614">
    <property type="entry name" value="PHOSPHOLIPASE-RELATED"/>
    <property type="match status" value="1"/>
</dbReference>